<organism evidence="1 2">
    <name type="scientific">Streptomyces tamarix</name>
    <dbReference type="NCBI Taxonomy" id="3078565"/>
    <lineage>
        <taxon>Bacteria</taxon>
        <taxon>Bacillati</taxon>
        <taxon>Actinomycetota</taxon>
        <taxon>Actinomycetes</taxon>
        <taxon>Kitasatosporales</taxon>
        <taxon>Streptomycetaceae</taxon>
        <taxon>Streptomyces</taxon>
    </lineage>
</organism>
<accession>A0ABU3QLU3</accession>
<dbReference type="EC" id="2.3.1.-" evidence="1"/>
<evidence type="ECO:0000313" key="1">
    <source>
        <dbReference type="EMBL" id="MDT9683731.1"/>
    </source>
</evidence>
<comment type="caution">
    <text evidence="1">The sequence shown here is derived from an EMBL/GenBank/DDBJ whole genome shotgun (WGS) entry which is preliminary data.</text>
</comment>
<dbReference type="Pfam" id="PF04339">
    <property type="entry name" value="FemAB_like"/>
    <property type="match status" value="1"/>
</dbReference>
<dbReference type="InterPro" id="IPR016181">
    <property type="entry name" value="Acyl_CoA_acyltransferase"/>
</dbReference>
<protein>
    <submittedName>
        <fullName evidence="1">GNAT family N-acetyltransferase</fullName>
        <ecNumber evidence="1">2.3.1.-</ecNumber>
    </submittedName>
</protein>
<evidence type="ECO:0000313" key="2">
    <source>
        <dbReference type="Proteomes" id="UP001250181"/>
    </source>
</evidence>
<dbReference type="GO" id="GO:0016746">
    <property type="term" value="F:acyltransferase activity"/>
    <property type="evidence" value="ECO:0007669"/>
    <property type="project" value="UniProtKB-KW"/>
</dbReference>
<dbReference type="RefSeq" id="WP_315878801.1">
    <property type="nucleotide sequence ID" value="NZ_JAWCTQ010000019.1"/>
</dbReference>
<dbReference type="EMBL" id="JAWCTQ010000019">
    <property type="protein sequence ID" value="MDT9683731.1"/>
    <property type="molecule type" value="Genomic_DNA"/>
</dbReference>
<keyword evidence="1" id="KW-0808">Transferase</keyword>
<dbReference type="SUPFAM" id="SSF55729">
    <property type="entry name" value="Acyl-CoA N-acyltransferases (Nat)"/>
    <property type="match status" value="1"/>
</dbReference>
<sequence>MVTQATMCCGPRPDDVQIDVKHEPVDVPVEPGGCCGTVTEEPPIVEISSSGCCGDGDTKQETVEIVKATGCCGTTGTDVTVRTGLALSDAAEGVNADRGTWPFLHPAWLRGTETALPDAKPWHAVARSGEDNVLLPGFVFDAPSIVDTDPRTYLGWESATGESACCSVTTSCCSATTDVEAIGEDKFFPSLLLGSPIGYRSEAVGSTNNALLLADLVDQVVPAARAAGIRSIVAPWVADLPANEALLVALQAHGATVSFWGEDNVLTLEHDSYEAHFAAMKARKRRKLQDDHAKALASGAQLVRKDGADLLPIANRIAELVGLNRQKYDGSEGTEQIEALLTSMIESGADVRAYLAYYEGEIVGSTVGFRQGKRLFIKWAGFDYDAIGERSGLYFELLFDRPLKDAYDEKLEALELGPGADQAKRLRGCKPRAVHTALLITDAKVAPKAAELQSAFGEARREALGAETAENSVTGKLLSVFRGGSKLEPIKPIQPEGGCCG</sequence>
<dbReference type="InterPro" id="IPR007434">
    <property type="entry name" value="FemAB-like"/>
</dbReference>
<proteinExistence type="predicted"/>
<name>A0ABU3QLU3_9ACTN</name>
<gene>
    <name evidence="1" type="ORF">RND61_16920</name>
</gene>
<keyword evidence="1" id="KW-0012">Acyltransferase</keyword>
<dbReference type="Gene3D" id="3.40.630.30">
    <property type="match status" value="1"/>
</dbReference>
<reference evidence="1 2" key="1">
    <citation type="submission" date="2023-09" db="EMBL/GenBank/DDBJ databases">
        <title>Streptomyces sp. nov.: A antagonism against Alternaria gaisen Producing Streptochlin, Isolated from Tamarix root soil.</title>
        <authorList>
            <person name="Chen Y."/>
        </authorList>
    </citation>
    <scope>NUCLEOTIDE SEQUENCE [LARGE SCALE GENOMIC DNA]</scope>
    <source>
        <strain evidence="1 2">TRM76323</strain>
    </source>
</reference>
<keyword evidence="2" id="KW-1185">Reference proteome</keyword>
<dbReference type="Proteomes" id="UP001250181">
    <property type="component" value="Unassembled WGS sequence"/>
</dbReference>